<accession>A0A1L9NIU4</accession>
<evidence type="ECO:0000313" key="2">
    <source>
        <dbReference type="Proteomes" id="UP000184304"/>
    </source>
</evidence>
<proteinExistence type="predicted"/>
<protein>
    <submittedName>
        <fullName evidence="1">Uncharacterized protein</fullName>
    </submittedName>
</protein>
<dbReference type="EMBL" id="KV878178">
    <property type="protein sequence ID" value="OJI89230.1"/>
    <property type="molecule type" value="Genomic_DNA"/>
</dbReference>
<name>A0A1L9NIU4_ASPTC</name>
<organism evidence="1 2">
    <name type="scientific">Aspergillus tubingensis (strain CBS 134.48)</name>
    <dbReference type="NCBI Taxonomy" id="767770"/>
    <lineage>
        <taxon>Eukaryota</taxon>
        <taxon>Fungi</taxon>
        <taxon>Dikarya</taxon>
        <taxon>Ascomycota</taxon>
        <taxon>Pezizomycotina</taxon>
        <taxon>Eurotiomycetes</taxon>
        <taxon>Eurotiomycetidae</taxon>
        <taxon>Eurotiales</taxon>
        <taxon>Aspergillaceae</taxon>
        <taxon>Aspergillus</taxon>
        <taxon>Aspergillus subgen. Circumdati</taxon>
    </lineage>
</organism>
<gene>
    <name evidence="1" type="ORF">ASPTUDRAFT_372476</name>
</gene>
<dbReference type="Proteomes" id="UP000184304">
    <property type="component" value="Unassembled WGS sequence"/>
</dbReference>
<dbReference type="AlphaFoldDB" id="A0A1L9NIU4"/>
<keyword evidence="2" id="KW-1185">Reference proteome</keyword>
<evidence type="ECO:0000313" key="1">
    <source>
        <dbReference type="EMBL" id="OJI89230.1"/>
    </source>
</evidence>
<dbReference type="VEuPathDB" id="FungiDB:ASPTUDRAFT_372476"/>
<sequence length="110" mass="13107">MLHPRISFYTYWTITTPFSSSANKHQVRYHNLKNHSYLPAHAHAAHRYQFHHRCYQTKTVAYLPTCTPSKTPTIDRTLRLPHSSNKSIKYAHEQRKKRVVITPVELIYYK</sequence>
<reference evidence="2" key="1">
    <citation type="journal article" date="2017" name="Genome Biol.">
        <title>Comparative genomics reveals high biological diversity and specific adaptations in the industrially and medically important fungal genus Aspergillus.</title>
        <authorList>
            <person name="de Vries R.P."/>
            <person name="Riley R."/>
            <person name="Wiebenga A."/>
            <person name="Aguilar-Osorio G."/>
            <person name="Amillis S."/>
            <person name="Uchima C.A."/>
            <person name="Anderluh G."/>
            <person name="Asadollahi M."/>
            <person name="Askin M."/>
            <person name="Barry K."/>
            <person name="Battaglia E."/>
            <person name="Bayram O."/>
            <person name="Benocci T."/>
            <person name="Braus-Stromeyer S.A."/>
            <person name="Caldana C."/>
            <person name="Canovas D."/>
            <person name="Cerqueira G.C."/>
            <person name="Chen F."/>
            <person name="Chen W."/>
            <person name="Choi C."/>
            <person name="Clum A."/>
            <person name="Dos Santos R.A."/>
            <person name="Damasio A.R."/>
            <person name="Diallinas G."/>
            <person name="Emri T."/>
            <person name="Fekete E."/>
            <person name="Flipphi M."/>
            <person name="Freyberg S."/>
            <person name="Gallo A."/>
            <person name="Gournas C."/>
            <person name="Habgood R."/>
            <person name="Hainaut M."/>
            <person name="Harispe M.L."/>
            <person name="Henrissat B."/>
            <person name="Hilden K.S."/>
            <person name="Hope R."/>
            <person name="Hossain A."/>
            <person name="Karabika E."/>
            <person name="Karaffa L."/>
            <person name="Karanyi Z."/>
            <person name="Krasevec N."/>
            <person name="Kuo A."/>
            <person name="Kusch H."/>
            <person name="LaButti K."/>
            <person name="Lagendijk E.L."/>
            <person name="Lapidus A."/>
            <person name="Levasseur A."/>
            <person name="Lindquist E."/>
            <person name="Lipzen A."/>
            <person name="Logrieco A.F."/>
            <person name="MacCabe A."/>
            <person name="Maekelae M.R."/>
            <person name="Malavazi I."/>
            <person name="Melin P."/>
            <person name="Meyer V."/>
            <person name="Mielnichuk N."/>
            <person name="Miskei M."/>
            <person name="Molnar A.P."/>
            <person name="Mule G."/>
            <person name="Ngan C.Y."/>
            <person name="Orejas M."/>
            <person name="Orosz E."/>
            <person name="Ouedraogo J.P."/>
            <person name="Overkamp K.M."/>
            <person name="Park H.-S."/>
            <person name="Perrone G."/>
            <person name="Piumi F."/>
            <person name="Punt P.J."/>
            <person name="Ram A.F."/>
            <person name="Ramon A."/>
            <person name="Rauscher S."/>
            <person name="Record E."/>
            <person name="Riano-Pachon D.M."/>
            <person name="Robert V."/>
            <person name="Roehrig J."/>
            <person name="Ruller R."/>
            <person name="Salamov A."/>
            <person name="Salih N.S."/>
            <person name="Samson R.A."/>
            <person name="Sandor E."/>
            <person name="Sanguinetti M."/>
            <person name="Schuetze T."/>
            <person name="Sepcic K."/>
            <person name="Shelest E."/>
            <person name="Sherlock G."/>
            <person name="Sophianopoulou V."/>
            <person name="Squina F.M."/>
            <person name="Sun H."/>
            <person name="Susca A."/>
            <person name="Todd R.B."/>
            <person name="Tsang A."/>
            <person name="Unkles S.E."/>
            <person name="van de Wiele N."/>
            <person name="van Rossen-Uffink D."/>
            <person name="Oliveira J.V."/>
            <person name="Vesth T.C."/>
            <person name="Visser J."/>
            <person name="Yu J.-H."/>
            <person name="Zhou M."/>
            <person name="Andersen M.R."/>
            <person name="Archer D.B."/>
            <person name="Baker S.E."/>
            <person name="Benoit I."/>
            <person name="Brakhage A.A."/>
            <person name="Braus G.H."/>
            <person name="Fischer R."/>
            <person name="Frisvad J.C."/>
            <person name="Goldman G.H."/>
            <person name="Houbraken J."/>
            <person name="Oakley B."/>
            <person name="Pocsi I."/>
            <person name="Scazzocchio C."/>
            <person name="Seiboth B."/>
            <person name="vanKuyk P.A."/>
            <person name="Wortman J."/>
            <person name="Dyer P.S."/>
            <person name="Grigoriev I.V."/>
        </authorList>
    </citation>
    <scope>NUCLEOTIDE SEQUENCE [LARGE SCALE GENOMIC DNA]</scope>
    <source>
        <strain evidence="2">CBS 134.48</strain>
    </source>
</reference>